<accession>A0A645HJJ1</accession>
<organism evidence="3">
    <name type="scientific">bioreactor metagenome</name>
    <dbReference type="NCBI Taxonomy" id="1076179"/>
    <lineage>
        <taxon>unclassified sequences</taxon>
        <taxon>metagenomes</taxon>
        <taxon>ecological metagenomes</taxon>
    </lineage>
</organism>
<keyword evidence="2" id="KW-0472">Membrane</keyword>
<gene>
    <name evidence="3" type="ORF">SDC9_186675</name>
</gene>
<protein>
    <submittedName>
        <fullName evidence="3">Uncharacterized protein</fullName>
    </submittedName>
</protein>
<feature type="compositionally biased region" description="Basic and acidic residues" evidence="1">
    <location>
        <begin position="68"/>
        <end position="77"/>
    </location>
</feature>
<feature type="transmembrane region" description="Helical" evidence="2">
    <location>
        <begin position="12"/>
        <end position="29"/>
    </location>
</feature>
<sequence length="94" mass="10591">MKRFLLNRRVQKAFLPLAMLCLIPIWLLLRQGAGSISPAVYVLGALGALLFLLDRFFKPWELTRAEQQRRRDEEATLHEAGAPTTGASSSPKDR</sequence>
<feature type="transmembrane region" description="Helical" evidence="2">
    <location>
        <begin position="35"/>
        <end position="53"/>
    </location>
</feature>
<feature type="compositionally biased region" description="Polar residues" evidence="1">
    <location>
        <begin position="85"/>
        <end position="94"/>
    </location>
</feature>
<keyword evidence="2" id="KW-1133">Transmembrane helix</keyword>
<evidence type="ECO:0000256" key="2">
    <source>
        <dbReference type="SAM" id="Phobius"/>
    </source>
</evidence>
<dbReference type="AlphaFoldDB" id="A0A645HJJ1"/>
<dbReference type="EMBL" id="VSSQ01094783">
    <property type="protein sequence ID" value="MPN39147.1"/>
    <property type="molecule type" value="Genomic_DNA"/>
</dbReference>
<comment type="caution">
    <text evidence="3">The sequence shown here is derived from an EMBL/GenBank/DDBJ whole genome shotgun (WGS) entry which is preliminary data.</text>
</comment>
<proteinExistence type="predicted"/>
<evidence type="ECO:0000313" key="3">
    <source>
        <dbReference type="EMBL" id="MPN39147.1"/>
    </source>
</evidence>
<keyword evidence="2" id="KW-0812">Transmembrane</keyword>
<evidence type="ECO:0000256" key="1">
    <source>
        <dbReference type="SAM" id="MobiDB-lite"/>
    </source>
</evidence>
<feature type="region of interest" description="Disordered" evidence="1">
    <location>
        <begin position="68"/>
        <end position="94"/>
    </location>
</feature>
<reference evidence="3" key="1">
    <citation type="submission" date="2019-08" db="EMBL/GenBank/DDBJ databases">
        <authorList>
            <person name="Kucharzyk K."/>
            <person name="Murdoch R.W."/>
            <person name="Higgins S."/>
            <person name="Loffler F."/>
        </authorList>
    </citation>
    <scope>NUCLEOTIDE SEQUENCE</scope>
</reference>
<name>A0A645HJJ1_9ZZZZ</name>